<evidence type="ECO:0008006" key="3">
    <source>
        <dbReference type="Google" id="ProtNLM"/>
    </source>
</evidence>
<name>A0ABW3LNG2_9BACI</name>
<proteinExistence type="predicted"/>
<sequence length="346" mass="39200">MSSKTYYVTGNTAHGFINFLETNLADIEKIIILKHNSNTIKTKVIQTIADYYSKNETVEILHSALSIEYLDGIILRDKSVAFLVNEVEEDIEAAATINLAELLQIPNIPVNEEKQSHLDSLMKKAYNNFAIGLKVHDDLEKVYIQHMDFDRANELADRFITGIIDGITPKANSGHVYHRLFGTNTSDGIVNVVPKLINDIANVYYIKGRAGTGKSTFMKKIAAACEEHGLNVEMYHCSFDPNSIDMVIVPELEFCIFDSTDPHEFFPDRDGEVVVDLYKELVERGTDEKYVNEITELNRSYKSYMKKGIEFLKIAGEHVNNMEKAYKHVSINKKIDEVAAAMYNKI</sequence>
<accession>A0ABW3LNG2</accession>
<dbReference type="Proteomes" id="UP001597040">
    <property type="component" value="Unassembled WGS sequence"/>
</dbReference>
<keyword evidence="2" id="KW-1185">Reference proteome</keyword>
<protein>
    <recommendedName>
        <fullName evidence="3">ATPase</fullName>
    </recommendedName>
</protein>
<reference evidence="2" key="1">
    <citation type="journal article" date="2019" name="Int. J. Syst. Evol. Microbiol.">
        <title>The Global Catalogue of Microorganisms (GCM) 10K type strain sequencing project: providing services to taxonomists for standard genome sequencing and annotation.</title>
        <authorList>
            <consortium name="The Broad Institute Genomics Platform"/>
            <consortium name="The Broad Institute Genome Sequencing Center for Infectious Disease"/>
            <person name="Wu L."/>
            <person name="Ma J."/>
        </authorList>
    </citation>
    <scope>NUCLEOTIDE SEQUENCE [LARGE SCALE GENOMIC DNA]</scope>
    <source>
        <strain evidence="2">CCUG 56754</strain>
    </source>
</reference>
<dbReference type="SUPFAM" id="SSF52540">
    <property type="entry name" value="P-loop containing nucleoside triphosphate hydrolases"/>
    <property type="match status" value="1"/>
</dbReference>
<dbReference type="EMBL" id="JBHTKJ010000052">
    <property type="protein sequence ID" value="MFD1039930.1"/>
    <property type="molecule type" value="Genomic_DNA"/>
</dbReference>
<comment type="caution">
    <text evidence="1">The sequence shown here is derived from an EMBL/GenBank/DDBJ whole genome shotgun (WGS) entry which is preliminary data.</text>
</comment>
<dbReference type="RefSeq" id="WP_390363587.1">
    <property type="nucleotide sequence ID" value="NZ_JBHTKJ010000052.1"/>
</dbReference>
<gene>
    <name evidence="1" type="ORF">ACFQ3N_16280</name>
</gene>
<organism evidence="1 2">
    <name type="scientific">Virgibacillus byunsanensis</name>
    <dbReference type="NCBI Taxonomy" id="570945"/>
    <lineage>
        <taxon>Bacteria</taxon>
        <taxon>Bacillati</taxon>
        <taxon>Bacillota</taxon>
        <taxon>Bacilli</taxon>
        <taxon>Bacillales</taxon>
        <taxon>Bacillaceae</taxon>
        <taxon>Virgibacillus</taxon>
    </lineage>
</organism>
<evidence type="ECO:0000313" key="2">
    <source>
        <dbReference type="Proteomes" id="UP001597040"/>
    </source>
</evidence>
<dbReference type="InterPro" id="IPR027417">
    <property type="entry name" value="P-loop_NTPase"/>
</dbReference>
<evidence type="ECO:0000313" key="1">
    <source>
        <dbReference type="EMBL" id="MFD1039930.1"/>
    </source>
</evidence>